<reference evidence="1" key="2">
    <citation type="journal article" date="2015" name="Fish Shellfish Immunol.">
        <title>Early steps in the European eel (Anguilla anguilla)-Vibrio vulnificus interaction in the gills: Role of the RtxA13 toxin.</title>
        <authorList>
            <person name="Callol A."/>
            <person name="Pajuelo D."/>
            <person name="Ebbesson L."/>
            <person name="Teles M."/>
            <person name="MacKenzie S."/>
            <person name="Amaro C."/>
        </authorList>
    </citation>
    <scope>NUCLEOTIDE SEQUENCE</scope>
</reference>
<reference evidence="1" key="1">
    <citation type="submission" date="2014-11" db="EMBL/GenBank/DDBJ databases">
        <authorList>
            <person name="Amaro Gonzalez C."/>
        </authorList>
    </citation>
    <scope>NUCLEOTIDE SEQUENCE</scope>
</reference>
<accession>A0A0E9THC6</accession>
<sequence length="56" mass="6226">MMGGGMLYWLALPSSGRTSRGLHCGGRLRWLILLHFLLDPIAVSSLNNKQWGLFAL</sequence>
<dbReference type="AlphaFoldDB" id="A0A0E9THC6"/>
<dbReference type="EMBL" id="GBXM01055488">
    <property type="protein sequence ID" value="JAH53089.1"/>
    <property type="molecule type" value="Transcribed_RNA"/>
</dbReference>
<proteinExistence type="predicted"/>
<evidence type="ECO:0000313" key="1">
    <source>
        <dbReference type="EMBL" id="JAH53089.1"/>
    </source>
</evidence>
<name>A0A0E9THC6_ANGAN</name>
<protein>
    <submittedName>
        <fullName evidence="1">Uncharacterized protein</fullName>
    </submittedName>
</protein>
<organism evidence="1">
    <name type="scientific">Anguilla anguilla</name>
    <name type="common">European freshwater eel</name>
    <name type="synonym">Muraena anguilla</name>
    <dbReference type="NCBI Taxonomy" id="7936"/>
    <lineage>
        <taxon>Eukaryota</taxon>
        <taxon>Metazoa</taxon>
        <taxon>Chordata</taxon>
        <taxon>Craniata</taxon>
        <taxon>Vertebrata</taxon>
        <taxon>Euteleostomi</taxon>
        <taxon>Actinopterygii</taxon>
        <taxon>Neopterygii</taxon>
        <taxon>Teleostei</taxon>
        <taxon>Anguilliformes</taxon>
        <taxon>Anguillidae</taxon>
        <taxon>Anguilla</taxon>
    </lineage>
</organism>